<dbReference type="RefSeq" id="WP_343789249.1">
    <property type="nucleotide sequence ID" value="NZ_BAAAFH010000022.1"/>
</dbReference>
<dbReference type="Proteomes" id="UP001501126">
    <property type="component" value="Unassembled WGS sequence"/>
</dbReference>
<comment type="caution">
    <text evidence="1">The sequence shown here is derived from an EMBL/GenBank/DDBJ whole genome shotgun (WGS) entry which is preliminary data.</text>
</comment>
<proteinExistence type="predicted"/>
<accession>A0ABN1MSZ8</accession>
<protein>
    <submittedName>
        <fullName evidence="1">Uncharacterized protein</fullName>
    </submittedName>
</protein>
<sequence length="82" mass="8890">MKKTFNLIGLTLGAGLVLLTACNKDDSSCGEPSTCYTCTNCQGQYGHLINGEKCVDGFDNCEDWKNAKTTFETEDGCDCAYN</sequence>
<dbReference type="PROSITE" id="PS51257">
    <property type="entry name" value="PROKAR_LIPOPROTEIN"/>
    <property type="match status" value="1"/>
</dbReference>
<reference evidence="1 2" key="1">
    <citation type="journal article" date="2019" name="Int. J. Syst. Evol. Microbiol.">
        <title>The Global Catalogue of Microorganisms (GCM) 10K type strain sequencing project: providing services to taxonomists for standard genome sequencing and annotation.</title>
        <authorList>
            <consortium name="The Broad Institute Genomics Platform"/>
            <consortium name="The Broad Institute Genome Sequencing Center for Infectious Disease"/>
            <person name="Wu L."/>
            <person name="Ma J."/>
        </authorList>
    </citation>
    <scope>NUCLEOTIDE SEQUENCE [LARGE SCALE GENOMIC DNA]</scope>
    <source>
        <strain evidence="1 2">JCM 16083</strain>
    </source>
</reference>
<keyword evidence="2" id="KW-1185">Reference proteome</keyword>
<evidence type="ECO:0000313" key="1">
    <source>
        <dbReference type="EMBL" id="GAA0876432.1"/>
    </source>
</evidence>
<dbReference type="EMBL" id="BAAAFH010000022">
    <property type="protein sequence ID" value="GAA0876432.1"/>
    <property type="molecule type" value="Genomic_DNA"/>
</dbReference>
<evidence type="ECO:0000313" key="2">
    <source>
        <dbReference type="Proteomes" id="UP001501126"/>
    </source>
</evidence>
<name>A0ABN1MSZ8_9FLAO</name>
<gene>
    <name evidence="1" type="ORF">GCM10009118_28420</name>
</gene>
<organism evidence="1 2">
    <name type="scientific">Wandonia haliotis</name>
    <dbReference type="NCBI Taxonomy" id="574963"/>
    <lineage>
        <taxon>Bacteria</taxon>
        <taxon>Pseudomonadati</taxon>
        <taxon>Bacteroidota</taxon>
        <taxon>Flavobacteriia</taxon>
        <taxon>Flavobacteriales</taxon>
        <taxon>Crocinitomicaceae</taxon>
        <taxon>Wandonia</taxon>
    </lineage>
</organism>